<proteinExistence type="predicted"/>
<accession>A0A6U9K9N2</accession>
<evidence type="ECO:0008006" key="4">
    <source>
        <dbReference type="Google" id="ProtNLM"/>
    </source>
</evidence>
<dbReference type="EMBL" id="HBIT01006244">
    <property type="protein sequence ID" value="CAE0617237.1"/>
    <property type="molecule type" value="Transcribed_RNA"/>
</dbReference>
<feature type="region of interest" description="Disordered" evidence="1">
    <location>
        <begin position="109"/>
        <end position="145"/>
    </location>
</feature>
<name>A0A6U9K9N2_OXYMA</name>
<evidence type="ECO:0000256" key="1">
    <source>
        <dbReference type="SAM" id="MobiDB-lite"/>
    </source>
</evidence>
<evidence type="ECO:0000313" key="2">
    <source>
        <dbReference type="EMBL" id="CAE0617237.1"/>
    </source>
</evidence>
<evidence type="ECO:0000313" key="3">
    <source>
        <dbReference type="EMBL" id="CAE0617238.1"/>
    </source>
</evidence>
<dbReference type="AlphaFoldDB" id="A0A6U9K9N2"/>
<sequence>MTTVEYVDEGTLALQDQWSEFNPATLSDLFTLCEVVGSITEYVERFEAHGATLETLMAKGQTLSNLERLGMDMHCDRVKVHDMLRAQRLLLRPEEDDRGASEQGLSSLWMFPRKYDQPDPPSALEARPPFGTVASPDDEGDAPQE</sequence>
<feature type="compositionally biased region" description="Acidic residues" evidence="1">
    <location>
        <begin position="136"/>
        <end position="145"/>
    </location>
</feature>
<protein>
    <recommendedName>
        <fullName evidence="4">SAM domain-containing protein</fullName>
    </recommendedName>
</protein>
<reference evidence="2" key="1">
    <citation type="submission" date="2021-01" db="EMBL/GenBank/DDBJ databases">
        <authorList>
            <person name="Corre E."/>
            <person name="Pelletier E."/>
            <person name="Niang G."/>
            <person name="Scheremetjew M."/>
            <person name="Finn R."/>
            <person name="Kale V."/>
            <person name="Holt S."/>
            <person name="Cochrane G."/>
            <person name="Meng A."/>
            <person name="Brown T."/>
            <person name="Cohen L."/>
        </authorList>
    </citation>
    <scope>NUCLEOTIDE SEQUENCE</scope>
    <source>
        <strain evidence="2">CCMP1795</strain>
    </source>
</reference>
<gene>
    <name evidence="2" type="ORF">OMAR00292_LOCUS3113</name>
    <name evidence="3" type="ORF">OMAR00292_LOCUS3114</name>
</gene>
<dbReference type="EMBL" id="HBIT01006245">
    <property type="protein sequence ID" value="CAE0617238.1"/>
    <property type="molecule type" value="Transcribed_RNA"/>
</dbReference>
<organism evidence="2">
    <name type="scientific">Oxyrrhis marina</name>
    <name type="common">Dinoflagellate</name>
    <dbReference type="NCBI Taxonomy" id="2969"/>
    <lineage>
        <taxon>Eukaryota</taxon>
        <taxon>Sar</taxon>
        <taxon>Alveolata</taxon>
        <taxon>Dinophyceae</taxon>
        <taxon>Oxyrrhinales</taxon>
        <taxon>Oxyrrhinaceae</taxon>
        <taxon>Oxyrrhis</taxon>
    </lineage>
</organism>